<accession>A0A0A0N2V0</accession>
<keyword evidence="1" id="KW-0812">Transmembrane</keyword>
<dbReference type="CTD" id="4539"/>
<evidence type="ECO:0000313" key="2">
    <source>
        <dbReference type="EMBL" id="AGI56724.1"/>
    </source>
</evidence>
<feature type="transmembrane region" description="Helical" evidence="1">
    <location>
        <begin position="25"/>
        <end position="43"/>
    </location>
</feature>
<gene>
    <name evidence="2" type="primary">ND4L</name>
</gene>
<organism evidence="2">
    <name type="scientific">Apis andreniformis</name>
    <dbReference type="NCBI Taxonomy" id="7464"/>
    <lineage>
        <taxon>Eukaryota</taxon>
        <taxon>Metazoa</taxon>
        <taxon>Ecdysozoa</taxon>
        <taxon>Arthropoda</taxon>
        <taxon>Hexapoda</taxon>
        <taxon>Insecta</taxon>
        <taxon>Pterygota</taxon>
        <taxon>Neoptera</taxon>
        <taxon>Endopterygota</taxon>
        <taxon>Hymenoptera</taxon>
        <taxon>Apocrita</taxon>
        <taxon>Aculeata</taxon>
        <taxon>Apoidea</taxon>
        <taxon>Anthophila</taxon>
        <taxon>Apidae</taxon>
        <taxon>Apis</taxon>
    </lineage>
</organism>
<dbReference type="AlphaFoldDB" id="A0A0A0N2V0"/>
<dbReference type="RefSeq" id="YP_009528961.1">
    <property type="nucleotide sequence ID" value="NC_039709.1"/>
</dbReference>
<keyword evidence="1" id="KW-0472">Membrane</keyword>
<sequence length="87" mass="10483">MKLIFILLFLFLVLMLYYNIYYLSFMIMMEFVVITILFILIYFQINMWMFLTYLVFSVCELVLGLSLLVSLNFESGHQNLNMINLIK</sequence>
<dbReference type="EMBL" id="KC294228">
    <property type="protein sequence ID" value="AGI56724.1"/>
    <property type="molecule type" value="Genomic_DNA"/>
</dbReference>
<feature type="transmembrane region" description="Helical" evidence="1">
    <location>
        <begin position="50"/>
        <end position="73"/>
    </location>
</feature>
<evidence type="ECO:0000256" key="1">
    <source>
        <dbReference type="SAM" id="Phobius"/>
    </source>
</evidence>
<name>A0A0A0N2V0_9HYME</name>
<dbReference type="GeneID" id="38328546"/>
<reference evidence="2" key="1">
    <citation type="submission" date="2012-12" db="EMBL/GenBank/DDBJ databases">
        <title>The Complete Mitochondrial Genome of wild Honeybee Apis andreniformis (Hymenoptera: Apidae).</title>
        <authorList>
            <person name="Yang J."/>
            <person name="He S.Y."/>
            <person name="Miao Y.W."/>
            <person name="Li R.J."/>
        </authorList>
    </citation>
    <scope>NUCLEOTIDE SEQUENCE</scope>
    <source>
        <tissue evidence="2">Thorax</tissue>
    </source>
</reference>
<protein>
    <submittedName>
        <fullName evidence="2">NADH dehydrogenase subunit 4L</fullName>
    </submittedName>
</protein>
<geneLocation type="mitochondrion" evidence="2"/>
<dbReference type="Gene3D" id="1.10.287.3510">
    <property type="match status" value="1"/>
</dbReference>
<keyword evidence="1" id="KW-1133">Transmembrane helix</keyword>
<keyword evidence="2" id="KW-0496">Mitochondrion</keyword>
<proteinExistence type="predicted"/>